<dbReference type="SFLD" id="SFLDG01123">
    <property type="entry name" value="methyltransferase_(Class_B)"/>
    <property type="match status" value="1"/>
</dbReference>
<evidence type="ECO:0000256" key="4">
    <source>
        <dbReference type="ARBA" id="ARBA00022691"/>
    </source>
</evidence>
<dbReference type="SFLD" id="SFLDG01082">
    <property type="entry name" value="B12-binding_domain_containing"/>
    <property type="match status" value="1"/>
</dbReference>
<comment type="cofactor">
    <cofactor evidence="1">
        <name>[4Fe-4S] cluster</name>
        <dbReference type="ChEBI" id="CHEBI:49883"/>
    </cofactor>
</comment>
<comment type="caution">
    <text evidence="9">The sequence shown here is derived from an EMBL/GenBank/DDBJ whole genome shotgun (WGS) entry which is preliminary data.</text>
</comment>
<feature type="domain" description="Radical SAM core" evidence="8">
    <location>
        <begin position="163"/>
        <end position="368"/>
    </location>
</feature>
<dbReference type="GO" id="GO:0031419">
    <property type="term" value="F:cobalamin binding"/>
    <property type="evidence" value="ECO:0007669"/>
    <property type="project" value="InterPro"/>
</dbReference>
<dbReference type="Gene3D" id="3.40.50.280">
    <property type="entry name" value="Cobalamin-binding domain"/>
    <property type="match status" value="1"/>
</dbReference>
<keyword evidence="4" id="KW-0949">S-adenosyl-L-methionine</keyword>
<dbReference type="InterPro" id="IPR034466">
    <property type="entry name" value="Methyltransferase_Class_B"/>
</dbReference>
<evidence type="ECO:0000256" key="7">
    <source>
        <dbReference type="ARBA" id="ARBA00023014"/>
    </source>
</evidence>
<evidence type="ECO:0000259" key="8">
    <source>
        <dbReference type="PROSITE" id="PS51918"/>
    </source>
</evidence>
<keyword evidence="2" id="KW-0489">Methyltransferase</keyword>
<dbReference type="Proteomes" id="UP000320813">
    <property type="component" value="Unassembled WGS sequence"/>
</dbReference>
<dbReference type="SMART" id="SM00729">
    <property type="entry name" value="Elp3"/>
    <property type="match status" value="1"/>
</dbReference>
<proteinExistence type="predicted"/>
<dbReference type="Pfam" id="PF04055">
    <property type="entry name" value="Radical_SAM"/>
    <property type="match status" value="1"/>
</dbReference>
<keyword evidence="3" id="KW-0808">Transferase</keyword>
<dbReference type="Pfam" id="PF02310">
    <property type="entry name" value="B12-binding"/>
    <property type="match status" value="1"/>
</dbReference>
<dbReference type="CDD" id="cd01335">
    <property type="entry name" value="Radical_SAM"/>
    <property type="match status" value="1"/>
</dbReference>
<evidence type="ECO:0000256" key="1">
    <source>
        <dbReference type="ARBA" id="ARBA00001966"/>
    </source>
</evidence>
<keyword evidence="7" id="KW-0411">Iron-sulfur</keyword>
<dbReference type="SFLD" id="SFLDS00029">
    <property type="entry name" value="Radical_SAM"/>
    <property type="match status" value="1"/>
</dbReference>
<dbReference type="InterPro" id="IPR006638">
    <property type="entry name" value="Elp3/MiaA/NifB-like_rSAM"/>
</dbReference>
<dbReference type="AlphaFoldDB" id="A0A519B9U3"/>
<evidence type="ECO:0000313" key="9">
    <source>
        <dbReference type="EMBL" id="RZD14045.1"/>
    </source>
</evidence>
<evidence type="ECO:0000256" key="2">
    <source>
        <dbReference type="ARBA" id="ARBA00022603"/>
    </source>
</evidence>
<evidence type="ECO:0000256" key="3">
    <source>
        <dbReference type="ARBA" id="ARBA00022679"/>
    </source>
</evidence>
<dbReference type="PANTHER" id="PTHR43409">
    <property type="entry name" value="ANAEROBIC MAGNESIUM-PROTOPORPHYRIN IX MONOMETHYL ESTER CYCLASE-RELATED"/>
    <property type="match status" value="1"/>
</dbReference>
<dbReference type="EMBL" id="SGBD01000004">
    <property type="protein sequence ID" value="RZD14045.1"/>
    <property type="molecule type" value="Genomic_DNA"/>
</dbReference>
<evidence type="ECO:0000313" key="10">
    <source>
        <dbReference type="Proteomes" id="UP000320813"/>
    </source>
</evidence>
<reference evidence="9 10" key="1">
    <citation type="submission" date="2019-01" db="EMBL/GenBank/DDBJ databases">
        <title>Insights into ecological role of a new deltaproteobacterial order Candidatus Sinidesulfobacterales (Sva0485) by metagenomics and metatranscriptomics.</title>
        <authorList>
            <person name="Tan S."/>
            <person name="Liu J."/>
            <person name="Fang Y."/>
            <person name="Hedlund B.P."/>
            <person name="Lian Z.H."/>
            <person name="Huang L.Y."/>
            <person name="Li J.T."/>
            <person name="Huang L.N."/>
            <person name="Li W.J."/>
            <person name="Jiang H.C."/>
            <person name="Dong H.L."/>
            <person name="Shu W.S."/>
        </authorList>
    </citation>
    <scope>NUCLEOTIDE SEQUENCE [LARGE SCALE GENOMIC DNA]</scope>
    <source>
        <strain evidence="9">AP3</strain>
    </source>
</reference>
<dbReference type="InterPro" id="IPR051198">
    <property type="entry name" value="BchE-like"/>
</dbReference>
<organism evidence="9 10">
    <name type="scientific">Candidatus Acidulodesulfobacterium ferriphilum</name>
    <dbReference type="NCBI Taxonomy" id="2597223"/>
    <lineage>
        <taxon>Bacteria</taxon>
        <taxon>Deltaproteobacteria</taxon>
        <taxon>Candidatus Acidulodesulfobacterales</taxon>
        <taxon>Candidatus Acidulodesulfobacterium</taxon>
    </lineage>
</organism>
<dbReference type="InterPro" id="IPR023404">
    <property type="entry name" value="rSAM_horseshoe"/>
</dbReference>
<evidence type="ECO:0000256" key="6">
    <source>
        <dbReference type="ARBA" id="ARBA00023004"/>
    </source>
</evidence>
<dbReference type="PROSITE" id="PS51918">
    <property type="entry name" value="RADICAL_SAM"/>
    <property type="match status" value="1"/>
</dbReference>
<keyword evidence="6" id="KW-0408">Iron</keyword>
<dbReference type="SUPFAM" id="SSF102114">
    <property type="entry name" value="Radical SAM enzymes"/>
    <property type="match status" value="1"/>
</dbReference>
<evidence type="ECO:0000256" key="5">
    <source>
        <dbReference type="ARBA" id="ARBA00022723"/>
    </source>
</evidence>
<protein>
    <submittedName>
        <fullName evidence="9">B12-binding domain-containing radical SAM protein</fullName>
    </submittedName>
</protein>
<dbReference type="GO" id="GO:0046872">
    <property type="term" value="F:metal ion binding"/>
    <property type="evidence" value="ECO:0007669"/>
    <property type="project" value="UniProtKB-KW"/>
</dbReference>
<name>A0A519B9U3_9DELT</name>
<keyword evidence="5" id="KW-0479">Metal-binding</keyword>
<dbReference type="GO" id="GO:0003824">
    <property type="term" value="F:catalytic activity"/>
    <property type="evidence" value="ECO:0007669"/>
    <property type="project" value="InterPro"/>
</dbReference>
<dbReference type="Gene3D" id="3.80.30.20">
    <property type="entry name" value="tm_1862 like domain"/>
    <property type="match status" value="1"/>
</dbReference>
<sequence>MQADRKLLLISLHDPFLDSDRVMPPIGIMSLQAYMPPSGIDSAIENDFDIDNIEKYSEYTHFAISCMTPQKVEAYKILHAIKSEFKDKTVIIGGPHAKYYIDDCIKEPFDYIIVGDGEFALKAVMEGKAPERILNIPISEEEMNALPVPYREPEFLKQYNFDIQGVNTSTILTAKGCPMKCAFCEDAGSKVRLYNPSNINMQIKDVLSAGFKGVMFFDDIFAISKKRVMDLFPVITKHDIFYRCFGHARSMDEGMAKMLSESGCIEIGFGAESGSQKILDVIDKRTKVEDNIKFIEICNKYKIKVKAFIILGLPGEDMSTIKQTRRFLDVLMSNRFTNKFGKEITNDFDITVYFPYKGTRVRDYMDKKDNHYDIFFTKDPDEMLGFYKGKGGSAEITVRTSGLSAEDIGKIQKDLILEYKKMVIS</sequence>
<accession>A0A519B9U3</accession>
<dbReference type="GO" id="GO:0051539">
    <property type="term" value="F:4 iron, 4 sulfur cluster binding"/>
    <property type="evidence" value="ECO:0007669"/>
    <property type="project" value="UniProtKB-KW"/>
</dbReference>
<dbReference type="PANTHER" id="PTHR43409:SF7">
    <property type="entry name" value="BLL1977 PROTEIN"/>
    <property type="match status" value="1"/>
</dbReference>
<dbReference type="InterPro" id="IPR006158">
    <property type="entry name" value="Cobalamin-bd"/>
</dbReference>
<dbReference type="InterPro" id="IPR058240">
    <property type="entry name" value="rSAM_sf"/>
</dbReference>
<gene>
    <name evidence="9" type="ORF">EVJ47_07365</name>
</gene>
<dbReference type="InterPro" id="IPR007197">
    <property type="entry name" value="rSAM"/>
</dbReference>
<dbReference type="CDD" id="cd02068">
    <property type="entry name" value="radical_SAM_B12_BD"/>
    <property type="match status" value="1"/>
</dbReference>